<dbReference type="EMBL" id="JAEAGR010000004">
    <property type="protein sequence ID" value="MBH1940319.1"/>
    <property type="molecule type" value="Genomic_DNA"/>
</dbReference>
<dbReference type="RefSeq" id="WP_197660547.1">
    <property type="nucleotide sequence ID" value="NZ_JAEAGR010000004.1"/>
</dbReference>
<reference evidence="3" key="1">
    <citation type="submission" date="2020-12" db="EMBL/GenBank/DDBJ databases">
        <title>M. sibirica DSM 26468T genome.</title>
        <authorList>
            <person name="Thieme N."/>
            <person name="Rettenmaier R."/>
            <person name="Zverlov V."/>
            <person name="Liebl W."/>
        </authorList>
    </citation>
    <scope>NUCLEOTIDE SEQUENCE</scope>
    <source>
        <strain evidence="3">DSM 26468</strain>
    </source>
</reference>
<gene>
    <name evidence="3" type="ORF">I5677_05340</name>
</gene>
<organism evidence="3 4">
    <name type="scientific">Mobilitalea sibirica</name>
    <dbReference type="NCBI Taxonomy" id="1462919"/>
    <lineage>
        <taxon>Bacteria</taxon>
        <taxon>Bacillati</taxon>
        <taxon>Bacillota</taxon>
        <taxon>Clostridia</taxon>
        <taxon>Lachnospirales</taxon>
        <taxon>Lachnospiraceae</taxon>
        <taxon>Mobilitalea</taxon>
    </lineage>
</organism>
<sequence>MSKRKRKNAITLISLLLTLVVLIGFYLWYVNKDKASDHTKNAKETEQEEKELVLTTMDPDKLTSLHMVNAEADLQLVKDGDTWKSETDPNRPINQTYVNNMINLIDEIKAERIINESVENLEEYGLKDPDIYVSAEQADGKSLTLQFGIEAIGGKGYYALVNQDNKVYLLNTSYGVGFNYSDIEMTAVEPGPTINTEHIHHIVIENRDGNDFELLYDPENKLDYTPSDMFSWVILKPYEEGYLADGSKVSELLGNYGSFQYNTCVDYQSEELGKYGLEDPVASLYVGYYEYYTQTLDKPETDEKTGEEITEKTYYDTKEYKIYVGNSDGNGNYYVRKEGSNAVYTMKATEVDKMLHVDAFSIMSSFIILPNIETVNRIDIEIDGIPYTMEIERIKEKNEDGEEETKSIYYYNGREVEEDIFKDVYQVMIAAAYDAEMKEEINAEGIKPFLTISYHIVGNNGEAKVLTASYLPYDDSFYLIRKGEEDSILHFFADKRKIDKIANAIKEFKAIEN</sequence>
<keyword evidence="1" id="KW-0472">Membrane</keyword>
<accession>A0A8J7H1I8</accession>
<dbReference type="AlphaFoldDB" id="A0A8J7H1I8"/>
<feature type="domain" description="DUF4340" evidence="2">
    <location>
        <begin position="83"/>
        <end position="213"/>
    </location>
</feature>
<evidence type="ECO:0000313" key="3">
    <source>
        <dbReference type="EMBL" id="MBH1940319.1"/>
    </source>
</evidence>
<evidence type="ECO:0000259" key="2">
    <source>
        <dbReference type="Pfam" id="PF14238"/>
    </source>
</evidence>
<evidence type="ECO:0000313" key="4">
    <source>
        <dbReference type="Proteomes" id="UP000623269"/>
    </source>
</evidence>
<feature type="transmembrane region" description="Helical" evidence="1">
    <location>
        <begin position="9"/>
        <end position="29"/>
    </location>
</feature>
<dbReference type="InterPro" id="IPR025641">
    <property type="entry name" value="DUF4340"/>
</dbReference>
<comment type="caution">
    <text evidence="3">The sequence shown here is derived from an EMBL/GenBank/DDBJ whole genome shotgun (WGS) entry which is preliminary data.</text>
</comment>
<proteinExistence type="predicted"/>
<keyword evidence="1" id="KW-1133">Transmembrane helix</keyword>
<evidence type="ECO:0000256" key="1">
    <source>
        <dbReference type="SAM" id="Phobius"/>
    </source>
</evidence>
<keyword evidence="4" id="KW-1185">Reference proteome</keyword>
<feature type="domain" description="DUF4340" evidence="2">
    <location>
        <begin position="240"/>
        <end position="407"/>
    </location>
</feature>
<name>A0A8J7H1I8_9FIRM</name>
<keyword evidence="1" id="KW-0812">Transmembrane</keyword>
<dbReference type="Pfam" id="PF14238">
    <property type="entry name" value="DUF4340"/>
    <property type="match status" value="2"/>
</dbReference>
<dbReference type="Proteomes" id="UP000623269">
    <property type="component" value="Unassembled WGS sequence"/>
</dbReference>
<protein>
    <submittedName>
        <fullName evidence="3">DUF4340 domain-containing protein</fullName>
    </submittedName>
</protein>